<gene>
    <name evidence="2" type="ORF">Bca52824_028755</name>
</gene>
<evidence type="ECO:0000313" key="2">
    <source>
        <dbReference type="EMBL" id="KAG2309007.1"/>
    </source>
</evidence>
<feature type="region of interest" description="Disordered" evidence="1">
    <location>
        <begin position="34"/>
        <end position="57"/>
    </location>
</feature>
<protein>
    <submittedName>
        <fullName evidence="2">Uncharacterized protein</fullName>
    </submittedName>
</protein>
<keyword evidence="3" id="KW-1185">Reference proteome</keyword>
<name>A0A8X8AQM5_BRACI</name>
<comment type="caution">
    <text evidence="2">The sequence shown here is derived from an EMBL/GenBank/DDBJ whole genome shotgun (WGS) entry which is preliminary data.</text>
</comment>
<evidence type="ECO:0000313" key="3">
    <source>
        <dbReference type="Proteomes" id="UP000886595"/>
    </source>
</evidence>
<reference evidence="2 3" key="1">
    <citation type="submission" date="2020-02" db="EMBL/GenBank/DDBJ databases">
        <authorList>
            <person name="Ma Q."/>
            <person name="Huang Y."/>
            <person name="Song X."/>
            <person name="Pei D."/>
        </authorList>
    </citation>
    <scope>NUCLEOTIDE SEQUENCE [LARGE SCALE GENOMIC DNA]</scope>
    <source>
        <strain evidence="2">Sxm20200214</strain>
        <tissue evidence="2">Leaf</tissue>
    </source>
</reference>
<proteinExistence type="predicted"/>
<dbReference type="AlphaFoldDB" id="A0A8X8AQM5"/>
<organism evidence="2 3">
    <name type="scientific">Brassica carinata</name>
    <name type="common">Ethiopian mustard</name>
    <name type="synonym">Abyssinian cabbage</name>
    <dbReference type="NCBI Taxonomy" id="52824"/>
    <lineage>
        <taxon>Eukaryota</taxon>
        <taxon>Viridiplantae</taxon>
        <taxon>Streptophyta</taxon>
        <taxon>Embryophyta</taxon>
        <taxon>Tracheophyta</taxon>
        <taxon>Spermatophyta</taxon>
        <taxon>Magnoliopsida</taxon>
        <taxon>eudicotyledons</taxon>
        <taxon>Gunneridae</taxon>
        <taxon>Pentapetalae</taxon>
        <taxon>rosids</taxon>
        <taxon>malvids</taxon>
        <taxon>Brassicales</taxon>
        <taxon>Brassicaceae</taxon>
        <taxon>Brassiceae</taxon>
        <taxon>Brassica</taxon>
    </lineage>
</organism>
<dbReference type="EMBL" id="JAAMPC010000006">
    <property type="protein sequence ID" value="KAG2309007.1"/>
    <property type="molecule type" value="Genomic_DNA"/>
</dbReference>
<evidence type="ECO:0000256" key="1">
    <source>
        <dbReference type="SAM" id="MobiDB-lite"/>
    </source>
</evidence>
<sequence length="146" mass="16288">MEEVNKLSSFVTFEKDSEVTDSCGDTVMNRVNPFRTGSNTMNGEKPETLAETTTTDDHQGDDFLREATTTDWSLLGSLATLVIKSIEVQVSLMLSFIKFPPWLIRICFSFVCDNGCHGNAWISCCVCVVPSYKEVYATLVAKRILK</sequence>
<accession>A0A8X8AQM5</accession>
<dbReference type="Proteomes" id="UP000886595">
    <property type="component" value="Unassembled WGS sequence"/>
</dbReference>